<dbReference type="EMBL" id="CM047738">
    <property type="protein sequence ID" value="KAJ0045046.1"/>
    <property type="molecule type" value="Genomic_DNA"/>
</dbReference>
<organism evidence="1 2">
    <name type="scientific">Pistacia integerrima</name>
    <dbReference type="NCBI Taxonomy" id="434235"/>
    <lineage>
        <taxon>Eukaryota</taxon>
        <taxon>Viridiplantae</taxon>
        <taxon>Streptophyta</taxon>
        <taxon>Embryophyta</taxon>
        <taxon>Tracheophyta</taxon>
        <taxon>Spermatophyta</taxon>
        <taxon>Magnoliopsida</taxon>
        <taxon>eudicotyledons</taxon>
        <taxon>Gunneridae</taxon>
        <taxon>Pentapetalae</taxon>
        <taxon>rosids</taxon>
        <taxon>malvids</taxon>
        <taxon>Sapindales</taxon>
        <taxon>Anacardiaceae</taxon>
        <taxon>Pistacia</taxon>
    </lineage>
</organism>
<comment type="caution">
    <text evidence="1">The sequence shown here is derived from an EMBL/GenBank/DDBJ whole genome shotgun (WGS) entry which is preliminary data.</text>
</comment>
<sequence length="452" mass="51526">MVMDALLSENDQDCENKDDLISGLPDVVLAQILSFLPSKVAARTSVLARRWKDVWRCVPDIELTCHPDQSASESMAFFATVNHVLSHRTTAQIRKFKLSFYSAGVTELYCIYCWIQHAIWRKVREIDLNVMDVRPFMLPPELFTCKTLVSLKLQSGLTFCVPSLIEFPSLKVLHVIGNVTEEMAERLFSCCPVLEELLIEGYKEDHVAVNLNIVAPVLKKLNIFLESHIGDQIVIDAPECKYICLQFTAKLVVKSLSSVIDAYICLGNCFGRPGGHKPDYSEYVYQLFREISQVQILTLSAITMFTIRFALHQNLSPFPNLIELSLNVEHCEDWQFLPVLLNNLPNLRSLNLQKNTLCDHERDYDWCSPESVPQCLLSTLMYVYFQGLNMREDELKMIEFLLKNGEVLKQLTVMPIHLALEDAEALANRLVMLPRASESCDVECCKDYCTSP</sequence>
<dbReference type="Proteomes" id="UP001163603">
    <property type="component" value="Chromosome 3"/>
</dbReference>
<proteinExistence type="predicted"/>
<evidence type="ECO:0000313" key="2">
    <source>
        <dbReference type="Proteomes" id="UP001163603"/>
    </source>
</evidence>
<keyword evidence="2" id="KW-1185">Reference proteome</keyword>
<accession>A0ACC0Z1A8</accession>
<reference evidence="2" key="1">
    <citation type="journal article" date="2023" name="G3 (Bethesda)">
        <title>Genome assembly and association tests identify interacting loci associated with vigor, precocity, and sex in interspecific pistachio rootstocks.</title>
        <authorList>
            <person name="Palmer W."/>
            <person name="Jacygrad E."/>
            <person name="Sagayaradj S."/>
            <person name="Cavanaugh K."/>
            <person name="Han R."/>
            <person name="Bertier L."/>
            <person name="Beede B."/>
            <person name="Kafkas S."/>
            <person name="Golino D."/>
            <person name="Preece J."/>
            <person name="Michelmore R."/>
        </authorList>
    </citation>
    <scope>NUCLEOTIDE SEQUENCE [LARGE SCALE GENOMIC DNA]</scope>
</reference>
<protein>
    <submittedName>
        <fullName evidence="1">Uncharacterized protein</fullName>
    </submittedName>
</protein>
<evidence type="ECO:0000313" key="1">
    <source>
        <dbReference type="EMBL" id="KAJ0045046.1"/>
    </source>
</evidence>
<name>A0ACC0Z1A8_9ROSI</name>
<gene>
    <name evidence="1" type="ORF">Pint_04861</name>
</gene>